<dbReference type="Proteomes" id="UP001345013">
    <property type="component" value="Unassembled WGS sequence"/>
</dbReference>
<proteinExistence type="predicted"/>
<organism evidence="2 3">
    <name type="scientific">Lithohypha guttulata</name>
    <dbReference type="NCBI Taxonomy" id="1690604"/>
    <lineage>
        <taxon>Eukaryota</taxon>
        <taxon>Fungi</taxon>
        <taxon>Dikarya</taxon>
        <taxon>Ascomycota</taxon>
        <taxon>Pezizomycotina</taxon>
        <taxon>Eurotiomycetes</taxon>
        <taxon>Chaetothyriomycetidae</taxon>
        <taxon>Chaetothyriales</taxon>
        <taxon>Trichomeriaceae</taxon>
        <taxon>Lithohypha</taxon>
    </lineage>
</organism>
<feature type="region of interest" description="Disordered" evidence="1">
    <location>
        <begin position="124"/>
        <end position="182"/>
    </location>
</feature>
<evidence type="ECO:0000313" key="3">
    <source>
        <dbReference type="Proteomes" id="UP001345013"/>
    </source>
</evidence>
<evidence type="ECO:0000256" key="1">
    <source>
        <dbReference type="SAM" id="MobiDB-lite"/>
    </source>
</evidence>
<feature type="compositionally biased region" description="Polar residues" evidence="1">
    <location>
        <begin position="138"/>
        <end position="152"/>
    </location>
</feature>
<keyword evidence="3" id="KW-1185">Reference proteome</keyword>
<evidence type="ECO:0000313" key="2">
    <source>
        <dbReference type="EMBL" id="KAK5087280.1"/>
    </source>
</evidence>
<name>A0ABR0K4R2_9EURO</name>
<accession>A0ABR0K4R2</accession>
<gene>
    <name evidence="2" type="ORF">LTR24_006875</name>
</gene>
<feature type="compositionally biased region" description="Low complexity" evidence="1">
    <location>
        <begin position="127"/>
        <end position="137"/>
    </location>
</feature>
<comment type="caution">
    <text evidence="2">The sequence shown here is derived from an EMBL/GenBank/DDBJ whole genome shotgun (WGS) entry which is preliminary data.</text>
</comment>
<feature type="region of interest" description="Disordered" evidence="1">
    <location>
        <begin position="231"/>
        <end position="255"/>
    </location>
</feature>
<sequence length="451" mass="50084">MVNLRTIRELITDLGILDSEKDVFREDVFLFLEEHSGSLAQTLTLTPPETKRLSRRFIDSDKGTCYFARRGTSNRWSHGTSREDVESALPDIIRRWIRNRKDTVQRSNVACQLAIIKPAINAKPPLHSHSSSASASSFQPSDTAEPTRSTQALGPANGPEEDPIYLPDIPHDGQSDTSSLPDIADLVRGRGRLPPPARHRQDWSVTPGLETTATQMSDDEVPLRMLVSKPPPQQTPTQRAGPGLLSPLVTSPKRKHAEIDNMGRRVESTASENDNINKKHRHVLEEQPGQAVVPPVIHTPAHGNRLTRTVPDIANTLPTPVSAKPDIVLASQARFSQPSLEVHLIALSQTSFNPPMLPIRSDALSSIPATVLDYIRKCEKTSLSKANANDTSPIDRRRHQERCKLFRDLYADLESRVLSLSYPDAADGCESLYRAEREASPREICSYALWD</sequence>
<dbReference type="EMBL" id="JAVRRG010000094">
    <property type="protein sequence ID" value="KAK5087280.1"/>
    <property type="molecule type" value="Genomic_DNA"/>
</dbReference>
<reference evidence="2 3" key="1">
    <citation type="submission" date="2023-08" db="EMBL/GenBank/DDBJ databases">
        <title>Black Yeasts Isolated from many extreme environments.</title>
        <authorList>
            <person name="Coleine C."/>
            <person name="Stajich J.E."/>
            <person name="Selbmann L."/>
        </authorList>
    </citation>
    <scope>NUCLEOTIDE SEQUENCE [LARGE SCALE GENOMIC DNA]</scope>
    <source>
        <strain evidence="2 3">CCFEE 5885</strain>
    </source>
</reference>
<protein>
    <submittedName>
        <fullName evidence="2">Uncharacterized protein</fullName>
    </submittedName>
</protein>